<feature type="domain" description="LOB" evidence="3">
    <location>
        <begin position="1"/>
        <end position="59"/>
    </location>
</feature>
<dbReference type="EMBL" id="JBBPBK010000010">
    <property type="protein sequence ID" value="KAK9276443.1"/>
    <property type="molecule type" value="Genomic_DNA"/>
</dbReference>
<keyword evidence="5" id="KW-1185">Reference proteome</keyword>
<evidence type="ECO:0000259" key="3">
    <source>
        <dbReference type="PROSITE" id="PS50891"/>
    </source>
</evidence>
<dbReference type="Proteomes" id="UP001415857">
    <property type="component" value="Unassembled WGS sequence"/>
</dbReference>
<dbReference type="PANTHER" id="PTHR31304:SF64">
    <property type="entry name" value="LOB DOMAIN-CONTAINING PROTEIN 42"/>
    <property type="match status" value="1"/>
</dbReference>
<dbReference type="InterPro" id="IPR004883">
    <property type="entry name" value="LOB"/>
</dbReference>
<evidence type="ECO:0000313" key="4">
    <source>
        <dbReference type="EMBL" id="KAK9276443.1"/>
    </source>
</evidence>
<dbReference type="Pfam" id="PF03195">
    <property type="entry name" value="LOB"/>
    <property type="match status" value="1"/>
</dbReference>
<comment type="caution">
    <text evidence="4">The sequence shown here is derived from an EMBL/GenBank/DDBJ whole genome shotgun (WGS) entry which is preliminary data.</text>
</comment>
<dbReference type="PROSITE" id="PS50891">
    <property type="entry name" value="LOB"/>
    <property type="match status" value="1"/>
</dbReference>
<organism evidence="4 5">
    <name type="scientific">Liquidambar formosana</name>
    <name type="common">Formosan gum</name>
    <dbReference type="NCBI Taxonomy" id="63359"/>
    <lineage>
        <taxon>Eukaryota</taxon>
        <taxon>Viridiplantae</taxon>
        <taxon>Streptophyta</taxon>
        <taxon>Embryophyta</taxon>
        <taxon>Tracheophyta</taxon>
        <taxon>Spermatophyta</taxon>
        <taxon>Magnoliopsida</taxon>
        <taxon>eudicotyledons</taxon>
        <taxon>Gunneridae</taxon>
        <taxon>Pentapetalae</taxon>
        <taxon>Saxifragales</taxon>
        <taxon>Altingiaceae</taxon>
        <taxon>Liquidambar</taxon>
    </lineage>
</organism>
<evidence type="ECO:0000313" key="5">
    <source>
        <dbReference type="Proteomes" id="UP001415857"/>
    </source>
</evidence>
<evidence type="ECO:0000256" key="1">
    <source>
        <dbReference type="ARBA" id="ARBA00005474"/>
    </source>
</evidence>
<protein>
    <recommendedName>
        <fullName evidence="3">LOB domain-containing protein</fullName>
    </recommendedName>
</protein>
<name>A0AAP0WSW1_LIQFO</name>
<feature type="region of interest" description="Disordered" evidence="2">
    <location>
        <begin position="99"/>
        <end position="130"/>
    </location>
</feature>
<reference evidence="4 5" key="1">
    <citation type="journal article" date="2024" name="Plant J.">
        <title>Genome sequences and population genomics reveal climatic adaptation and genomic divergence between two closely related sweetgum species.</title>
        <authorList>
            <person name="Xu W.Q."/>
            <person name="Ren C.Q."/>
            <person name="Zhang X.Y."/>
            <person name="Comes H.P."/>
            <person name="Liu X.H."/>
            <person name="Li Y.G."/>
            <person name="Kettle C.J."/>
            <person name="Jalonen R."/>
            <person name="Gaisberger H."/>
            <person name="Ma Y.Z."/>
            <person name="Qiu Y.X."/>
        </authorList>
    </citation>
    <scope>NUCLEOTIDE SEQUENCE [LARGE SCALE GENOMIC DNA]</scope>
    <source>
        <strain evidence="4">Hangzhou</strain>
    </source>
</reference>
<comment type="similarity">
    <text evidence="1">Belongs to the LOB domain-containing protein family.</text>
</comment>
<feature type="compositionally biased region" description="Basic residues" evidence="2">
    <location>
        <begin position="99"/>
        <end position="110"/>
    </location>
</feature>
<proteinExistence type="inferred from homology"/>
<accession>A0AAP0WSW1</accession>
<feature type="compositionally biased region" description="Basic and acidic residues" evidence="2">
    <location>
        <begin position="111"/>
        <end position="124"/>
    </location>
</feature>
<gene>
    <name evidence="4" type="ORF">L1049_005976</name>
</gene>
<evidence type="ECO:0000256" key="2">
    <source>
        <dbReference type="SAM" id="MobiDB-lite"/>
    </source>
</evidence>
<dbReference type="PANTHER" id="PTHR31304">
    <property type="entry name" value="LOB DOMAIN-CONTAINING PROTEIN 38"/>
    <property type="match status" value="1"/>
</dbReference>
<sequence length="195" mass="21392">MNLINAGPQHLRPDIFKSLLYEACGRIVDPMYGSVGLLWSGNWQHCQAAVDAVLNGSQIMQLPSEAVAAPHPIPPLNAYDIRHLSKDPNSDDLHRVKTRSRFKRSAAKPKPRVDSGAEFDRAPSQEDESMFSVETVECSLVNRAKTDRVLKAEGQIDDGEVGLELSLGFPHVCMGEGRIEIDGSGGDMCKMEMGF</sequence>
<dbReference type="GO" id="GO:0010468">
    <property type="term" value="P:regulation of gene expression"/>
    <property type="evidence" value="ECO:0007669"/>
    <property type="project" value="TreeGrafter"/>
</dbReference>
<dbReference type="AlphaFoldDB" id="A0AAP0WSW1"/>